<gene>
    <name evidence="2" type="ORF">BpHYR1_036273</name>
</gene>
<sequence>MEENFIDTGSTLQRTPQNNRPQTVCMISETSKRPRSKLSPEQSPLENRFVETSEFTNLKNR</sequence>
<comment type="caution">
    <text evidence="2">The sequence shown here is derived from an EMBL/GenBank/DDBJ whole genome shotgun (WGS) entry which is preliminary data.</text>
</comment>
<reference evidence="2 3" key="1">
    <citation type="journal article" date="2018" name="Sci. Rep.">
        <title>Genomic signatures of local adaptation to the degree of environmental predictability in rotifers.</title>
        <authorList>
            <person name="Franch-Gras L."/>
            <person name="Hahn C."/>
            <person name="Garcia-Roger E.M."/>
            <person name="Carmona M.J."/>
            <person name="Serra M."/>
            <person name="Gomez A."/>
        </authorList>
    </citation>
    <scope>NUCLEOTIDE SEQUENCE [LARGE SCALE GENOMIC DNA]</scope>
    <source>
        <strain evidence="2">HYR1</strain>
    </source>
</reference>
<protein>
    <submittedName>
        <fullName evidence="2">Uncharacterized protein</fullName>
    </submittedName>
</protein>
<dbReference type="AlphaFoldDB" id="A0A3M7Q6R5"/>
<keyword evidence="3" id="KW-1185">Reference proteome</keyword>
<dbReference type="Proteomes" id="UP000276133">
    <property type="component" value="Unassembled WGS sequence"/>
</dbReference>
<evidence type="ECO:0000256" key="1">
    <source>
        <dbReference type="SAM" id="MobiDB-lite"/>
    </source>
</evidence>
<accession>A0A3M7Q6R5</accession>
<evidence type="ECO:0000313" key="3">
    <source>
        <dbReference type="Proteomes" id="UP000276133"/>
    </source>
</evidence>
<evidence type="ECO:0000313" key="2">
    <source>
        <dbReference type="EMBL" id="RNA07127.1"/>
    </source>
</evidence>
<feature type="region of interest" description="Disordered" evidence="1">
    <location>
        <begin position="1"/>
        <end position="61"/>
    </location>
</feature>
<dbReference type="EMBL" id="REGN01007149">
    <property type="protein sequence ID" value="RNA07127.1"/>
    <property type="molecule type" value="Genomic_DNA"/>
</dbReference>
<proteinExistence type="predicted"/>
<feature type="compositionally biased region" description="Polar residues" evidence="1">
    <location>
        <begin position="7"/>
        <end position="22"/>
    </location>
</feature>
<name>A0A3M7Q6R5_BRAPC</name>
<organism evidence="2 3">
    <name type="scientific">Brachionus plicatilis</name>
    <name type="common">Marine rotifer</name>
    <name type="synonym">Brachionus muelleri</name>
    <dbReference type="NCBI Taxonomy" id="10195"/>
    <lineage>
        <taxon>Eukaryota</taxon>
        <taxon>Metazoa</taxon>
        <taxon>Spiralia</taxon>
        <taxon>Gnathifera</taxon>
        <taxon>Rotifera</taxon>
        <taxon>Eurotatoria</taxon>
        <taxon>Monogononta</taxon>
        <taxon>Pseudotrocha</taxon>
        <taxon>Ploima</taxon>
        <taxon>Brachionidae</taxon>
        <taxon>Brachionus</taxon>
    </lineage>
</organism>
<dbReference type="OrthoDB" id="7701049at2759"/>
<feature type="non-terminal residue" evidence="2">
    <location>
        <position position="61"/>
    </location>
</feature>